<dbReference type="InterPro" id="IPR028281">
    <property type="entry name" value="Sirohaem_synthase_central"/>
</dbReference>
<dbReference type="InterPro" id="IPR036291">
    <property type="entry name" value="NAD(P)-bd_dom_sf"/>
</dbReference>
<keyword evidence="4" id="KW-0520">NAD</keyword>
<dbReference type="GeneID" id="93650118"/>
<dbReference type="UniPathway" id="UPA00262">
    <property type="reaction ID" value="UER00222"/>
</dbReference>
<dbReference type="Pfam" id="PF14823">
    <property type="entry name" value="Sirohm_synth_C"/>
    <property type="match status" value="1"/>
</dbReference>
<dbReference type="Pfam" id="PF14824">
    <property type="entry name" value="Sirohm_synth_M"/>
    <property type="match status" value="1"/>
</dbReference>
<dbReference type="GO" id="GO:0019354">
    <property type="term" value="P:siroheme biosynthetic process"/>
    <property type="evidence" value="ECO:0007669"/>
    <property type="project" value="UniProtKB-UniPathway"/>
</dbReference>
<dbReference type="Gene3D" id="3.40.50.720">
    <property type="entry name" value="NAD(P)-binding Rossmann-like Domain"/>
    <property type="match status" value="1"/>
</dbReference>
<protein>
    <recommendedName>
        <fullName evidence="2">precorrin-2 dehydrogenase</fullName>
        <ecNumber evidence="2">1.3.1.76</ecNumber>
    </recommendedName>
</protein>
<dbReference type="Gene3D" id="3.30.160.110">
    <property type="entry name" value="Siroheme synthase, domain 2"/>
    <property type="match status" value="1"/>
</dbReference>
<organism evidence="8 9">
    <name type="scientific">Candida metapsilosis</name>
    <dbReference type="NCBI Taxonomy" id="273372"/>
    <lineage>
        <taxon>Eukaryota</taxon>
        <taxon>Fungi</taxon>
        <taxon>Dikarya</taxon>
        <taxon>Ascomycota</taxon>
        <taxon>Saccharomycotina</taxon>
        <taxon>Pichiomycetes</taxon>
        <taxon>Debaryomycetaceae</taxon>
        <taxon>Candida/Lodderomyces clade</taxon>
        <taxon>Candida</taxon>
    </lineage>
</organism>
<dbReference type="SUPFAM" id="SSF75615">
    <property type="entry name" value="Siroheme synthase middle domains-like"/>
    <property type="match status" value="1"/>
</dbReference>
<dbReference type="InterPro" id="IPR028161">
    <property type="entry name" value="Met8-like"/>
</dbReference>
<gene>
    <name evidence="8" type="ORF">I9W82_001489</name>
</gene>
<dbReference type="RefSeq" id="XP_067551510.1">
    <property type="nucleotide sequence ID" value="XM_067690239.1"/>
</dbReference>
<keyword evidence="5" id="KW-0627">Porphyrin biosynthesis</keyword>
<dbReference type="Gene3D" id="1.10.3280.10">
    <property type="entry name" value="Siroheme synthase, domain 3"/>
    <property type="match status" value="1"/>
</dbReference>
<comment type="caution">
    <text evidence="8">The sequence shown here is derived from an EMBL/GenBank/DDBJ whole genome shotgun (WGS) entry which is preliminary data.</text>
</comment>
<dbReference type="PANTHER" id="PTHR35330:SF1">
    <property type="entry name" value="SIROHEME BIOSYNTHESIS PROTEIN MET8"/>
    <property type="match status" value="1"/>
</dbReference>
<keyword evidence="3" id="KW-0560">Oxidoreductase</keyword>
<evidence type="ECO:0000256" key="4">
    <source>
        <dbReference type="ARBA" id="ARBA00023027"/>
    </source>
</evidence>
<dbReference type="GO" id="GO:0043115">
    <property type="term" value="F:precorrin-2 dehydrogenase activity"/>
    <property type="evidence" value="ECO:0007669"/>
    <property type="project" value="UniProtKB-EC"/>
</dbReference>
<evidence type="ECO:0000259" key="6">
    <source>
        <dbReference type="Pfam" id="PF14823"/>
    </source>
</evidence>
<dbReference type="Proteomes" id="UP000669133">
    <property type="component" value="Unassembled WGS sequence"/>
</dbReference>
<evidence type="ECO:0000259" key="7">
    <source>
        <dbReference type="Pfam" id="PF14824"/>
    </source>
</evidence>
<name>A0A8H7ZK67_9ASCO</name>
<evidence type="ECO:0000256" key="2">
    <source>
        <dbReference type="ARBA" id="ARBA00012400"/>
    </source>
</evidence>
<dbReference type="SUPFAM" id="SSF51735">
    <property type="entry name" value="NAD(P)-binding Rossmann-fold domains"/>
    <property type="match status" value="1"/>
</dbReference>
<accession>A0A8H7ZK67</accession>
<dbReference type="EMBL" id="JAEOAQ010000001">
    <property type="protein sequence ID" value="KAG5422394.1"/>
    <property type="molecule type" value="Genomic_DNA"/>
</dbReference>
<feature type="domain" description="Siroheme synthase central" evidence="7">
    <location>
        <begin position="160"/>
        <end position="184"/>
    </location>
</feature>
<dbReference type="GO" id="GO:0004325">
    <property type="term" value="F:ferrochelatase activity"/>
    <property type="evidence" value="ECO:0007669"/>
    <property type="project" value="InterPro"/>
</dbReference>
<evidence type="ECO:0000313" key="8">
    <source>
        <dbReference type="EMBL" id="KAG5422394.1"/>
    </source>
</evidence>
<dbReference type="AlphaFoldDB" id="A0A8H7ZK67"/>
<reference evidence="8 9" key="1">
    <citation type="submission" date="2020-12" db="EMBL/GenBank/DDBJ databases">
        <title>Effect of drift, selection, and recombination on the evolution of hybrid genomes in Candida yeast pathogens.</title>
        <authorList>
            <person name="Mixao V."/>
            <person name="Ksiezopolska E."/>
            <person name="Saus E."/>
            <person name="Boekhout T."/>
            <person name="Gacser A."/>
            <person name="Gabaldon T."/>
        </authorList>
    </citation>
    <scope>NUCLEOTIDE SEQUENCE [LARGE SCALE GENOMIC DNA]</scope>
    <source>
        <strain evidence="8 9">BP57</strain>
    </source>
</reference>
<sequence length="277" mass="31846">MGQMSERKGSLLLAWQVRDKHCLVIGAGDVALSRIQHLIIAQARITVVTGITKDVHPEILNLNSQGKIHNLVMRNYENEDLKMYENGVPELDYARISPDNYKDVANFVNESFACVCCCIDDYELSTKIYYQCKVLRLPVNIADKPPLCDFYFGSMINKENLQIMISTNGKSPRLSKLIKDTIARELEGVDVNNAIENLGLIRSRLRELILIDDDLVTIDTRMTWIKALTDFFSIKQWSSINLIEETPQRYEKVDKIINCFPEYPPRDFNEFVKFIST</sequence>
<evidence type="ECO:0000256" key="1">
    <source>
        <dbReference type="ARBA" id="ARBA00005010"/>
    </source>
</evidence>
<feature type="domain" description="Siroheme biosynthesis protein Met8 C-terminal" evidence="6">
    <location>
        <begin position="190"/>
        <end position="241"/>
    </location>
</feature>
<proteinExistence type="predicted"/>
<comment type="pathway">
    <text evidence="1">Porphyrin-containing compound metabolism; siroheme biosynthesis; sirohydrochlorin from precorrin-2: step 1/1.</text>
</comment>
<dbReference type="Pfam" id="PF13241">
    <property type="entry name" value="NAD_binding_7"/>
    <property type="match status" value="1"/>
</dbReference>
<evidence type="ECO:0000313" key="9">
    <source>
        <dbReference type="Proteomes" id="UP000669133"/>
    </source>
</evidence>
<keyword evidence="9" id="KW-1185">Reference proteome</keyword>
<evidence type="ECO:0000256" key="3">
    <source>
        <dbReference type="ARBA" id="ARBA00023002"/>
    </source>
</evidence>
<dbReference type="OrthoDB" id="1721126at2759"/>
<dbReference type="EC" id="1.3.1.76" evidence="2"/>
<evidence type="ECO:0000256" key="5">
    <source>
        <dbReference type="ARBA" id="ARBA00023244"/>
    </source>
</evidence>
<dbReference type="PANTHER" id="PTHR35330">
    <property type="entry name" value="SIROHEME BIOSYNTHESIS PROTEIN MET8"/>
    <property type="match status" value="1"/>
</dbReference>
<dbReference type="InterPro" id="IPR028162">
    <property type="entry name" value="Met8_C"/>
</dbReference>